<evidence type="ECO:0000313" key="2">
    <source>
        <dbReference type="EMBL" id="XBL95757.1"/>
    </source>
</evidence>
<dbReference type="EMBL" id="CP157354">
    <property type="protein sequence ID" value="XBL95757.1"/>
    <property type="molecule type" value="Genomic_DNA"/>
</dbReference>
<proteinExistence type="predicted"/>
<feature type="transmembrane region" description="Helical" evidence="1">
    <location>
        <begin position="7"/>
        <end position="25"/>
    </location>
</feature>
<evidence type="ECO:0000256" key="1">
    <source>
        <dbReference type="SAM" id="Phobius"/>
    </source>
</evidence>
<reference evidence="2" key="1">
    <citation type="submission" date="2024-05" db="EMBL/GenBank/DDBJ databases">
        <title>Draft genome sequence of Pseudomonas iranensis M7D1.</title>
        <authorList>
            <person name="Miller S.L."/>
            <person name="Nsubuga A."/>
            <person name="Lu N."/>
            <person name="King J."/>
            <person name="Shears P."/>
            <person name="Lawson P.A."/>
        </authorList>
    </citation>
    <scope>NUCLEOTIDE SEQUENCE</scope>
    <source>
        <strain evidence="2">M7D1</strain>
    </source>
</reference>
<accession>A0AAU7EWJ7</accession>
<keyword evidence="1" id="KW-0812">Transmembrane</keyword>
<keyword evidence="1" id="KW-0472">Membrane</keyword>
<protein>
    <recommendedName>
        <fullName evidence="3">DUF1795 domain-containing protein</fullName>
    </recommendedName>
</protein>
<name>A0AAU7EWJ7_9PSED</name>
<gene>
    <name evidence="2" type="ORF">ABHN08_24310</name>
</gene>
<organism evidence="2">
    <name type="scientific">Pseudomonas iranensis</name>
    <dbReference type="NCBI Taxonomy" id="2745503"/>
    <lineage>
        <taxon>Bacteria</taxon>
        <taxon>Pseudomonadati</taxon>
        <taxon>Pseudomonadota</taxon>
        <taxon>Gammaproteobacteria</taxon>
        <taxon>Pseudomonadales</taxon>
        <taxon>Pseudomonadaceae</taxon>
        <taxon>Pseudomonas</taxon>
    </lineage>
</organism>
<dbReference type="AlphaFoldDB" id="A0AAU7EWJ7"/>
<keyword evidence="1" id="KW-1133">Transmembrane helix</keyword>
<evidence type="ECO:0008006" key="3">
    <source>
        <dbReference type="Google" id="ProtNLM"/>
    </source>
</evidence>
<sequence length="210" mass="23544">MIHRRSFYVAAAAVLGAIALTLYFGRGPQQISFHIGKTYDDVVRDSSFPVTDKTAIYPGDPPHPSSTWISSPVVITFDDEQHGFTLPVTKFGAIGWSDFKAITLSTSPMLETLPFEQAVNLLGMLQQTFKKAGWSPEAVEGNDWLKTETQEDKVRLQAKLFDQLDGVILLIPHKYSLFLHIKCYARCDERNPDTAKYLIDVGFGEDHFSD</sequence>